<evidence type="ECO:0000313" key="2">
    <source>
        <dbReference type="Proteomes" id="UP001058602"/>
    </source>
</evidence>
<organism evidence="1 2">
    <name type="scientific">Vibrio japonicus</name>
    <dbReference type="NCBI Taxonomy" id="1824638"/>
    <lineage>
        <taxon>Bacteria</taxon>
        <taxon>Pseudomonadati</taxon>
        <taxon>Pseudomonadota</taxon>
        <taxon>Gammaproteobacteria</taxon>
        <taxon>Vibrionales</taxon>
        <taxon>Vibrionaceae</taxon>
        <taxon>Vibrio</taxon>
    </lineage>
</organism>
<gene>
    <name evidence="1" type="ORF">NP165_16680</name>
</gene>
<dbReference type="Proteomes" id="UP001058602">
    <property type="component" value="Chromosome 2"/>
</dbReference>
<accession>A0ABY5LMC2</accession>
<sequence length="96" mass="11326">MISVHRHYELNDTKRFHVNIEVNPIGLLDVEIVELQKHHQADLCDVEFEKLTGKTRLHCNKNRDKWAVELNDKDANELSTLIVEANEEYETLMRDL</sequence>
<protein>
    <submittedName>
        <fullName evidence="1">Uncharacterized protein</fullName>
    </submittedName>
</protein>
<dbReference type="RefSeq" id="WP_257085658.1">
    <property type="nucleotide sequence ID" value="NZ_CP102097.1"/>
</dbReference>
<keyword evidence="2" id="KW-1185">Reference proteome</keyword>
<reference evidence="1" key="1">
    <citation type="submission" date="2022-07" db="EMBL/GenBank/DDBJ databases">
        <title>Complete genome of Vibrio japonicus strain JCM 31412T and phylogenomic assessment of the Nereis clade of the genus Vibrio.</title>
        <authorList>
            <person name="Shlafstein M.D."/>
            <person name="Emsley S.A."/>
            <person name="Ushijima B."/>
            <person name="Videau P."/>
            <person name="Saw J.H."/>
        </authorList>
    </citation>
    <scope>NUCLEOTIDE SEQUENCE</scope>
    <source>
        <strain evidence="1">JCM 31412</strain>
    </source>
</reference>
<proteinExistence type="predicted"/>
<dbReference type="EMBL" id="CP102097">
    <property type="protein sequence ID" value="UUM31938.1"/>
    <property type="molecule type" value="Genomic_DNA"/>
</dbReference>
<evidence type="ECO:0000313" key="1">
    <source>
        <dbReference type="EMBL" id="UUM31938.1"/>
    </source>
</evidence>
<name>A0ABY5LMC2_9VIBR</name>